<evidence type="ECO:0000259" key="2">
    <source>
        <dbReference type="Pfam" id="PF00892"/>
    </source>
</evidence>
<evidence type="ECO:0000256" key="1">
    <source>
        <dbReference type="SAM" id="Phobius"/>
    </source>
</evidence>
<feature type="transmembrane region" description="Helical" evidence="1">
    <location>
        <begin position="95"/>
        <end position="112"/>
    </location>
</feature>
<dbReference type="PANTHER" id="PTHR22911">
    <property type="entry name" value="ACYL-MALONYL CONDENSING ENZYME-RELATED"/>
    <property type="match status" value="1"/>
</dbReference>
<feature type="transmembrane region" description="Helical" evidence="1">
    <location>
        <begin position="232"/>
        <end position="254"/>
    </location>
</feature>
<name>A0A4Q9VYZ6_9HYPH</name>
<feature type="transmembrane region" description="Helical" evidence="1">
    <location>
        <begin position="155"/>
        <end position="172"/>
    </location>
</feature>
<keyword evidence="1" id="KW-0812">Transmembrane</keyword>
<feature type="transmembrane region" description="Helical" evidence="1">
    <location>
        <begin position="260"/>
        <end position="284"/>
    </location>
</feature>
<dbReference type="OrthoDB" id="9815809at2"/>
<evidence type="ECO:0000313" key="3">
    <source>
        <dbReference type="EMBL" id="TBW40781.1"/>
    </source>
</evidence>
<accession>A0A4Q9VYZ6</accession>
<feature type="transmembrane region" description="Helical" evidence="1">
    <location>
        <begin position="291"/>
        <end position="311"/>
    </location>
</feature>
<keyword evidence="1" id="KW-1133">Transmembrane helix</keyword>
<dbReference type="AlphaFoldDB" id="A0A4Q9VYZ6"/>
<dbReference type="Proteomes" id="UP000292781">
    <property type="component" value="Unassembled WGS sequence"/>
</dbReference>
<dbReference type="Gene3D" id="1.10.3730.20">
    <property type="match status" value="1"/>
</dbReference>
<comment type="caution">
    <text evidence="3">The sequence shown here is derived from an EMBL/GenBank/DDBJ whole genome shotgun (WGS) entry which is preliminary data.</text>
</comment>
<dbReference type="EMBL" id="SJFN01000003">
    <property type="protein sequence ID" value="TBW40781.1"/>
    <property type="molecule type" value="Genomic_DNA"/>
</dbReference>
<proteinExistence type="predicted"/>
<dbReference type="SUPFAM" id="SSF103481">
    <property type="entry name" value="Multidrug resistance efflux transporter EmrE"/>
    <property type="match status" value="2"/>
</dbReference>
<reference evidence="3 4" key="1">
    <citation type="submission" date="2019-02" db="EMBL/GenBank/DDBJ databases">
        <title>Siculibacillus lacustris gen. nov., sp. nov., a new rosette-forming bacterium isolated from a freshwater crater lake (Lake St. Ana, Romania).</title>
        <authorList>
            <person name="Felfoldi T."/>
            <person name="Marton Z."/>
            <person name="Szabo A."/>
            <person name="Mentes A."/>
            <person name="Boka K."/>
            <person name="Marialigeti K."/>
            <person name="Mathe I."/>
            <person name="Koncz M."/>
            <person name="Schumann P."/>
            <person name="Toth E."/>
        </authorList>
    </citation>
    <scope>NUCLEOTIDE SEQUENCE [LARGE SCALE GENOMIC DNA]</scope>
    <source>
        <strain evidence="3 4">SA-279</strain>
    </source>
</reference>
<dbReference type="Pfam" id="PF00892">
    <property type="entry name" value="EamA"/>
    <property type="match status" value="1"/>
</dbReference>
<dbReference type="InterPro" id="IPR037185">
    <property type="entry name" value="EmrE-like"/>
</dbReference>
<dbReference type="PANTHER" id="PTHR22911:SF103">
    <property type="entry name" value="BLR2811 PROTEIN"/>
    <property type="match status" value="1"/>
</dbReference>
<dbReference type="InterPro" id="IPR000620">
    <property type="entry name" value="EamA_dom"/>
</dbReference>
<feature type="domain" description="EamA" evidence="2">
    <location>
        <begin position="63"/>
        <end position="193"/>
    </location>
</feature>
<feature type="transmembrane region" description="Helical" evidence="1">
    <location>
        <begin position="203"/>
        <end position="220"/>
    </location>
</feature>
<feature type="transmembrane region" description="Helical" evidence="1">
    <location>
        <begin position="61"/>
        <end position="83"/>
    </location>
</feature>
<evidence type="ECO:0000313" key="4">
    <source>
        <dbReference type="Proteomes" id="UP000292781"/>
    </source>
</evidence>
<keyword evidence="4" id="KW-1185">Reference proteome</keyword>
<feature type="transmembrane region" description="Helical" evidence="1">
    <location>
        <begin position="179"/>
        <end position="197"/>
    </location>
</feature>
<keyword evidence="1" id="KW-0472">Membrane</keyword>
<organism evidence="3 4">
    <name type="scientific">Siculibacillus lacustris</name>
    <dbReference type="NCBI Taxonomy" id="1549641"/>
    <lineage>
        <taxon>Bacteria</taxon>
        <taxon>Pseudomonadati</taxon>
        <taxon>Pseudomonadota</taxon>
        <taxon>Alphaproteobacteria</taxon>
        <taxon>Hyphomicrobiales</taxon>
        <taxon>Ancalomicrobiaceae</taxon>
        <taxon>Siculibacillus</taxon>
    </lineage>
</organism>
<protein>
    <submittedName>
        <fullName evidence="3">DMT family transporter</fullName>
    </submittedName>
</protein>
<feature type="transmembrane region" description="Helical" evidence="1">
    <location>
        <begin position="317"/>
        <end position="334"/>
    </location>
</feature>
<gene>
    <name evidence="3" type="ORF">EYW49_03385</name>
</gene>
<dbReference type="GO" id="GO:0016020">
    <property type="term" value="C:membrane"/>
    <property type="evidence" value="ECO:0007669"/>
    <property type="project" value="InterPro"/>
</dbReference>
<feature type="transmembrane region" description="Helical" evidence="1">
    <location>
        <begin position="124"/>
        <end position="143"/>
    </location>
</feature>
<sequence>MRHNAPFRAQWMGTSDGSPDPWANRPVHRRGVVPLASRRRNCEVSNAPLPRPDAAALPRRLQAIGLMCLALFCFTGIDASAKWLSLTLPTLEVSFFRYLVAFLVAAAVFHPFRMPDAWTTRRPWLQGLRGLCLLGSTVFNFLALRHLQLAETMSIFFSAPLLIALVSGPLLGEVVGPRRWAAILVGFLGVLVVAHPSPSHLDPAMLLAFANVGCYVVYALSTRILSTVDSAASMLVISAGIAVVLLAPAMPAIWVWPQGVVPWAVVVLMGSCGAIGHFLIILAFARAPASVVVPFAYSQILWMTGAGWFVFGDVPSHETIIGTAIIAASGLYLIHRERLETRPPAPPATPAVAPVEPPVDGRVEAPAV</sequence>